<dbReference type="PROSITE" id="PS50937">
    <property type="entry name" value="HTH_MERR_2"/>
    <property type="match status" value="1"/>
</dbReference>
<keyword evidence="2" id="KW-0408">Iron</keyword>
<evidence type="ECO:0000256" key="3">
    <source>
        <dbReference type="ARBA" id="ARBA00023014"/>
    </source>
</evidence>
<dbReference type="InterPro" id="IPR047057">
    <property type="entry name" value="MerR_fam"/>
</dbReference>
<dbReference type="PROSITE" id="PS00552">
    <property type="entry name" value="HTH_MERR_1"/>
    <property type="match status" value="1"/>
</dbReference>
<dbReference type="GO" id="GO:0003700">
    <property type="term" value="F:DNA-binding transcription factor activity"/>
    <property type="evidence" value="ECO:0007669"/>
    <property type="project" value="InterPro"/>
</dbReference>
<keyword evidence="3" id="KW-0411">Iron-sulfur</keyword>
<dbReference type="InterPro" id="IPR000551">
    <property type="entry name" value="MerR-type_HTH_dom"/>
</dbReference>
<keyword evidence="1" id="KW-0479">Metal-binding</keyword>
<dbReference type="InterPro" id="IPR009061">
    <property type="entry name" value="DNA-bd_dom_put_sf"/>
</dbReference>
<evidence type="ECO:0000256" key="4">
    <source>
        <dbReference type="ARBA" id="ARBA00023125"/>
    </source>
</evidence>
<evidence type="ECO:0000313" key="7">
    <source>
        <dbReference type="Proteomes" id="UP000281343"/>
    </source>
</evidence>
<evidence type="ECO:0000256" key="1">
    <source>
        <dbReference type="ARBA" id="ARBA00022714"/>
    </source>
</evidence>
<dbReference type="Pfam" id="PF13411">
    <property type="entry name" value="MerR_1"/>
    <property type="match status" value="1"/>
</dbReference>
<dbReference type="NCBIfam" id="TIGR01950">
    <property type="entry name" value="SoxR"/>
    <property type="match status" value="1"/>
</dbReference>
<dbReference type="GO" id="GO:0006979">
    <property type="term" value="P:response to oxidative stress"/>
    <property type="evidence" value="ECO:0007669"/>
    <property type="project" value="InterPro"/>
</dbReference>
<dbReference type="PANTHER" id="PTHR30204">
    <property type="entry name" value="REDOX-CYCLING DRUG-SENSING TRANSCRIPTIONAL ACTIVATOR SOXR"/>
    <property type="match status" value="1"/>
</dbReference>
<dbReference type="AlphaFoldDB" id="A0A3L9Y1X6"/>
<dbReference type="OrthoDB" id="9802944at2"/>
<dbReference type="SUPFAM" id="SSF46955">
    <property type="entry name" value="Putative DNA-binding domain"/>
    <property type="match status" value="1"/>
</dbReference>
<keyword evidence="1" id="KW-0001">2Fe-2S</keyword>
<reference evidence="6 7" key="1">
    <citation type="submission" date="2018-10" db="EMBL/GenBank/DDBJ databases">
        <authorList>
            <person name="Jung H.S."/>
            <person name="Jeon C.O."/>
        </authorList>
    </citation>
    <scope>NUCLEOTIDE SEQUENCE [LARGE SCALE GENOMIC DNA]</scope>
    <source>
        <strain evidence="6 7">MA-7-27</strain>
    </source>
</reference>
<dbReference type="PRINTS" id="PR00040">
    <property type="entry name" value="HTHMERR"/>
</dbReference>
<evidence type="ECO:0000259" key="5">
    <source>
        <dbReference type="PROSITE" id="PS50937"/>
    </source>
</evidence>
<accession>A0A3L9Y1X6</accession>
<dbReference type="GO" id="GO:0003677">
    <property type="term" value="F:DNA binding"/>
    <property type="evidence" value="ECO:0007669"/>
    <property type="project" value="UniProtKB-KW"/>
</dbReference>
<evidence type="ECO:0000313" key="6">
    <source>
        <dbReference type="EMBL" id="RMA42452.1"/>
    </source>
</evidence>
<evidence type="ECO:0000256" key="2">
    <source>
        <dbReference type="ARBA" id="ARBA00023004"/>
    </source>
</evidence>
<sequence>MSAIAKDLSVGAMAARAGVAVSTLHYYEAEGLISSWRNSANHRRYDRRELRRVAIIRAAQSVGVPLSEIRIVLDAVPPNSVVTAADWARAAEPWAARLDAQIETLQRLRKQMTSCIGCGCLSLETCPLYNPRDTLAANGPGARRWNGAPEERSTLES</sequence>
<name>A0A3L9Y1X6_9RHOB</name>
<organism evidence="6 7">
    <name type="scientific">Rhodophyticola porphyridii</name>
    <dbReference type="NCBI Taxonomy" id="1852017"/>
    <lineage>
        <taxon>Bacteria</taxon>
        <taxon>Pseudomonadati</taxon>
        <taxon>Pseudomonadota</taxon>
        <taxon>Alphaproteobacteria</taxon>
        <taxon>Rhodobacterales</taxon>
        <taxon>Roseobacteraceae</taxon>
        <taxon>Rhodophyticola</taxon>
    </lineage>
</organism>
<dbReference type="EMBL" id="RCNT01000004">
    <property type="protein sequence ID" value="RMA42452.1"/>
    <property type="molecule type" value="Genomic_DNA"/>
</dbReference>
<gene>
    <name evidence="6" type="primary">soxR</name>
    <name evidence="6" type="ORF">D9R08_10190</name>
</gene>
<proteinExistence type="predicted"/>
<protein>
    <submittedName>
        <fullName evidence="6">Redox-sensitive transcriptional activator SoxR</fullName>
    </submittedName>
</protein>
<dbReference type="InterPro" id="IPR010211">
    <property type="entry name" value="Redox-sen_tscrpt-act_SoxR"/>
</dbReference>
<dbReference type="PANTHER" id="PTHR30204:SF0">
    <property type="entry name" value="REDOX-SENSITIVE TRANSCRIPTIONAL ACTIVATOR SOXR"/>
    <property type="match status" value="1"/>
</dbReference>
<dbReference type="Proteomes" id="UP000281343">
    <property type="component" value="Unassembled WGS sequence"/>
</dbReference>
<dbReference type="GO" id="GO:0051537">
    <property type="term" value="F:2 iron, 2 sulfur cluster binding"/>
    <property type="evidence" value="ECO:0007669"/>
    <property type="project" value="UniProtKB-KW"/>
</dbReference>
<dbReference type="SMART" id="SM00422">
    <property type="entry name" value="HTH_MERR"/>
    <property type="match status" value="1"/>
</dbReference>
<keyword evidence="4" id="KW-0238">DNA-binding</keyword>
<keyword evidence="7" id="KW-1185">Reference proteome</keyword>
<comment type="caution">
    <text evidence="6">The sequence shown here is derived from an EMBL/GenBank/DDBJ whole genome shotgun (WGS) entry which is preliminary data.</text>
</comment>
<dbReference type="RefSeq" id="WP_121897933.1">
    <property type="nucleotide sequence ID" value="NZ_RCNT01000004.1"/>
</dbReference>
<feature type="domain" description="HTH merR-type" evidence="5">
    <location>
        <begin position="7"/>
        <end position="75"/>
    </location>
</feature>
<dbReference type="Gene3D" id="1.10.1660.10">
    <property type="match status" value="1"/>
</dbReference>